<dbReference type="InterPro" id="IPR002347">
    <property type="entry name" value="SDR_fam"/>
</dbReference>
<dbReference type="GO" id="GO:0016491">
    <property type="term" value="F:oxidoreductase activity"/>
    <property type="evidence" value="ECO:0007669"/>
    <property type="project" value="UniProtKB-KW"/>
</dbReference>
<keyword evidence="4" id="KW-1185">Reference proteome</keyword>
<evidence type="ECO:0000256" key="1">
    <source>
        <dbReference type="ARBA" id="ARBA00006484"/>
    </source>
</evidence>
<dbReference type="AlphaFoldDB" id="A0A846H3I2"/>
<protein>
    <submittedName>
        <fullName evidence="3">SDR family oxidoreductase</fullName>
    </submittedName>
</protein>
<dbReference type="PRINTS" id="PR00081">
    <property type="entry name" value="GDHRDH"/>
</dbReference>
<reference evidence="3 4" key="1">
    <citation type="journal article" date="2015" name="Genome Announc.">
        <title>Draft Genome Sequence of Cyanobacterium Hassallia byssoidea Strain VB512170, Isolated from Monuments in India.</title>
        <authorList>
            <person name="Singh D."/>
            <person name="Chandrababunaidu M.M."/>
            <person name="Panda A."/>
            <person name="Sen D."/>
            <person name="Bhattacharyya S."/>
            <person name="Adhikary S.P."/>
            <person name="Tripathy S."/>
        </authorList>
    </citation>
    <scope>NUCLEOTIDE SEQUENCE [LARGE SCALE GENOMIC DNA]</scope>
    <source>
        <strain evidence="3 4">VB512170</strain>
    </source>
</reference>
<dbReference type="PANTHER" id="PTHR43639">
    <property type="entry name" value="OXIDOREDUCTASE, SHORT-CHAIN DEHYDROGENASE/REDUCTASE FAMILY (AFU_ORTHOLOGUE AFUA_5G02870)"/>
    <property type="match status" value="1"/>
</dbReference>
<sequence>MQTLNGKVAIVIGASIGIGKAVAERLASSGASVVITYAQKADKAEELIASIKNTGGKAIAIKTDLTQLADIRHLFQETIKNFGKLDILVISGSAPRVVKPVAEVTEAEFDYAIAFNAKGNFFALQEAAKHMADKGRIVTFSTPYTVQPQANLAVTAGSKAAIEQFTFALARELGGRGITVNSIMPGPTTTESFKDTISQLDQDFIAQNSPLQRLAEPGEVADVVMFLVSDMASYITGHNIHVTGGMP</sequence>
<dbReference type="Proteomes" id="UP000031549">
    <property type="component" value="Unassembled WGS sequence"/>
</dbReference>
<accession>A0A846H3I2</accession>
<comment type="caution">
    <text evidence="3">The sequence shown here is derived from an EMBL/GenBank/DDBJ whole genome shotgun (WGS) entry which is preliminary data.</text>
</comment>
<comment type="similarity">
    <text evidence="1">Belongs to the short-chain dehydrogenases/reductases (SDR) family.</text>
</comment>
<dbReference type="EMBL" id="JTCM02000006">
    <property type="protein sequence ID" value="NEU71966.1"/>
    <property type="molecule type" value="Genomic_DNA"/>
</dbReference>
<evidence type="ECO:0000313" key="3">
    <source>
        <dbReference type="EMBL" id="NEU71966.1"/>
    </source>
</evidence>
<proteinExistence type="inferred from homology"/>
<dbReference type="FunFam" id="3.40.50.720:FF:000084">
    <property type="entry name" value="Short-chain dehydrogenase reductase"/>
    <property type="match status" value="1"/>
</dbReference>
<evidence type="ECO:0000313" key="4">
    <source>
        <dbReference type="Proteomes" id="UP000031549"/>
    </source>
</evidence>
<dbReference type="Gene3D" id="3.40.50.720">
    <property type="entry name" value="NAD(P)-binding Rossmann-like Domain"/>
    <property type="match status" value="1"/>
</dbReference>
<dbReference type="SUPFAM" id="SSF51735">
    <property type="entry name" value="NAD(P)-binding Rossmann-fold domains"/>
    <property type="match status" value="1"/>
</dbReference>
<evidence type="ECO:0000256" key="2">
    <source>
        <dbReference type="ARBA" id="ARBA00023002"/>
    </source>
</evidence>
<keyword evidence="2" id="KW-0560">Oxidoreductase</keyword>
<organism evidence="3 4">
    <name type="scientific">Hassallia byssoidea VB512170</name>
    <dbReference type="NCBI Taxonomy" id="1304833"/>
    <lineage>
        <taxon>Bacteria</taxon>
        <taxon>Bacillati</taxon>
        <taxon>Cyanobacteriota</taxon>
        <taxon>Cyanophyceae</taxon>
        <taxon>Nostocales</taxon>
        <taxon>Tolypothrichaceae</taxon>
        <taxon>Hassallia</taxon>
    </lineage>
</organism>
<dbReference type="Pfam" id="PF13561">
    <property type="entry name" value="adh_short_C2"/>
    <property type="match status" value="1"/>
</dbReference>
<gene>
    <name evidence="3" type="ORF">PI95_005085</name>
</gene>
<dbReference type="InterPro" id="IPR036291">
    <property type="entry name" value="NAD(P)-bd_dom_sf"/>
</dbReference>
<dbReference type="PANTHER" id="PTHR43639:SF1">
    <property type="entry name" value="SHORT-CHAIN DEHYDROGENASE_REDUCTASE FAMILY PROTEIN"/>
    <property type="match status" value="1"/>
</dbReference>
<name>A0A846H3I2_9CYAN</name>